<proteinExistence type="predicted"/>
<evidence type="ECO:0000256" key="1">
    <source>
        <dbReference type="SAM" id="Phobius"/>
    </source>
</evidence>
<dbReference type="EMBL" id="JAWDJX010000016">
    <property type="protein sequence ID" value="KAK3053389.1"/>
    <property type="molecule type" value="Genomic_DNA"/>
</dbReference>
<keyword evidence="1" id="KW-1133">Transmembrane helix</keyword>
<reference evidence="2" key="1">
    <citation type="submission" date="2023-04" db="EMBL/GenBank/DDBJ databases">
        <title>Black Yeasts Isolated from many extreme environments.</title>
        <authorList>
            <person name="Coleine C."/>
            <person name="Stajich J.E."/>
            <person name="Selbmann L."/>
        </authorList>
    </citation>
    <scope>NUCLEOTIDE SEQUENCE</scope>
    <source>
        <strain evidence="2">CCFEE 5312</strain>
    </source>
</reference>
<dbReference type="AlphaFoldDB" id="A0AAJ0GDN8"/>
<accession>A0AAJ0GDN8</accession>
<keyword evidence="1" id="KW-0812">Transmembrane</keyword>
<keyword evidence="3" id="KW-1185">Reference proteome</keyword>
<gene>
    <name evidence="2" type="ORF">LTR09_005558</name>
</gene>
<comment type="caution">
    <text evidence="2">The sequence shown here is derived from an EMBL/GenBank/DDBJ whole genome shotgun (WGS) entry which is preliminary data.</text>
</comment>
<name>A0AAJ0GDN8_9PEZI</name>
<organism evidence="2 3">
    <name type="scientific">Extremus antarcticus</name>
    <dbReference type="NCBI Taxonomy" id="702011"/>
    <lineage>
        <taxon>Eukaryota</taxon>
        <taxon>Fungi</taxon>
        <taxon>Dikarya</taxon>
        <taxon>Ascomycota</taxon>
        <taxon>Pezizomycotina</taxon>
        <taxon>Dothideomycetes</taxon>
        <taxon>Dothideomycetidae</taxon>
        <taxon>Mycosphaerellales</taxon>
        <taxon>Extremaceae</taxon>
        <taxon>Extremus</taxon>
    </lineage>
</organism>
<feature type="transmembrane region" description="Helical" evidence="1">
    <location>
        <begin position="20"/>
        <end position="41"/>
    </location>
</feature>
<keyword evidence="1" id="KW-0472">Membrane</keyword>
<sequence length="282" mass="31950">MYMYVLSDDVRRKRGGAVAYMYISCPFLFFLKTAVVAFGVAMKGSAINIPWAQHALAKQAALATPPNRHGGLGSRISFLDLAPDTRNQIYELVFRQHSRVKQHITVSVEKGAREVPAPLSRTCRQVRSESLPYFFGKAAILFVATDEANLDACKQWLAFTPEYAVEMIRSFRLKHAHRLLPLPPSSTKRRRPPKPLELQCSVDLELTFDPTIAYPTTYRRESSHDCIPRSCSRCDCRLCEIDGGVGFRMRGEGMLEDMWKDGKVTSKGLEELFGHFSQQFPR</sequence>
<protein>
    <submittedName>
        <fullName evidence="2">Uncharacterized protein</fullName>
    </submittedName>
</protein>
<evidence type="ECO:0000313" key="2">
    <source>
        <dbReference type="EMBL" id="KAK3053389.1"/>
    </source>
</evidence>
<dbReference type="Proteomes" id="UP001271007">
    <property type="component" value="Unassembled WGS sequence"/>
</dbReference>
<evidence type="ECO:0000313" key="3">
    <source>
        <dbReference type="Proteomes" id="UP001271007"/>
    </source>
</evidence>